<dbReference type="Pfam" id="PF02350">
    <property type="entry name" value="Epimerase_2"/>
    <property type="match status" value="1"/>
</dbReference>
<evidence type="ECO:0000313" key="4">
    <source>
        <dbReference type="Proteomes" id="UP000033428"/>
    </source>
</evidence>
<comment type="caution">
    <text evidence="3">The sequence shown here is derived from an EMBL/GenBank/DDBJ whole genome shotgun (WGS) entry which is preliminary data.</text>
</comment>
<dbReference type="SUPFAM" id="SSF53756">
    <property type="entry name" value="UDP-Glycosyltransferase/glycogen phosphorylase"/>
    <property type="match status" value="1"/>
</dbReference>
<reference evidence="3 4" key="1">
    <citation type="submission" date="2015-02" db="EMBL/GenBank/DDBJ databases">
        <title>Single-cell genomics of uncultivated deep-branching MTB reveals a conserved set of magnetosome genes.</title>
        <authorList>
            <person name="Kolinko S."/>
            <person name="Richter M."/>
            <person name="Glockner F.O."/>
            <person name="Brachmann A."/>
            <person name="Schuler D."/>
        </authorList>
    </citation>
    <scope>NUCLEOTIDE SEQUENCE [LARGE SCALE GENOMIC DNA]</scope>
    <source>
        <strain evidence="3">SKK-01</strain>
    </source>
</reference>
<feature type="domain" description="UDP-N-acetylglucosamine 2-epimerase" evidence="2">
    <location>
        <begin position="34"/>
        <end position="359"/>
    </location>
</feature>
<comment type="similarity">
    <text evidence="1">Belongs to the UDP-N-acetylglucosamine 2-epimerase family.</text>
</comment>
<dbReference type="NCBIfam" id="TIGR00236">
    <property type="entry name" value="wecB"/>
    <property type="match status" value="1"/>
</dbReference>
<dbReference type="PANTHER" id="PTHR43174:SF1">
    <property type="entry name" value="UDP-N-ACETYLGLUCOSAMINE 2-EPIMERASE"/>
    <property type="match status" value="1"/>
</dbReference>
<gene>
    <name evidence="3" type="ORF">OMAG_001724</name>
</gene>
<dbReference type="PATRIC" id="fig|1609969.3.peg.1849"/>
<evidence type="ECO:0000256" key="1">
    <source>
        <dbReference type="RuleBase" id="RU003513"/>
    </source>
</evidence>
<dbReference type="AlphaFoldDB" id="A0A0F0CQV9"/>
<evidence type="ECO:0000313" key="3">
    <source>
        <dbReference type="EMBL" id="KJJ84404.1"/>
    </source>
</evidence>
<evidence type="ECO:0000259" key="2">
    <source>
        <dbReference type="Pfam" id="PF02350"/>
    </source>
</evidence>
<keyword evidence="1 3" id="KW-0413">Isomerase</keyword>
<keyword evidence="4" id="KW-1185">Reference proteome</keyword>
<name>A0A0F0CQV9_9BACT</name>
<sequence>MKKILTIIGARPQFIKSVLISRALEEESLSCCLKEITVNTGQHYDANMAGVFFSELNIKQPDYDLSLGGVSALSQISAMTKLLEEIFDKERPDLAIVYGDTNSTLAGAISAVKSKVRLAHVEAGLRSFDKSMPEEVNRILTDHITSIFFCPTKIAVENLKKENIINGVYFTGDIMFELVMKSLNIAREKSGIMRSLGLQPKEYFLATVHRESNTDTRKNIDSIISSFGDLNKKVIFPIHPRAKKMLQMFGLIKKLENMDNVKVIEPVGYLDMILLENNAAKILTDSGGVQKEAYFLKVPCVTLRENTEWVETLEGGWNVLTGADSEKIVQSAGLSREMPPQKNYYGDGDTSSRIAQILKKEIC</sequence>
<accession>A0A0F0CQV9</accession>
<protein>
    <submittedName>
        <fullName evidence="3">UDP-n-acetylglucosamine 2-epimerase</fullName>
        <ecNumber evidence="3">5.1.3.14</ecNumber>
    </submittedName>
</protein>
<dbReference type="EC" id="5.1.3.14" evidence="3"/>
<dbReference type="Proteomes" id="UP000033428">
    <property type="component" value="Unassembled WGS sequence"/>
</dbReference>
<dbReference type="Gene3D" id="3.40.50.2000">
    <property type="entry name" value="Glycogen Phosphorylase B"/>
    <property type="match status" value="2"/>
</dbReference>
<dbReference type="InterPro" id="IPR029767">
    <property type="entry name" value="WecB-like"/>
</dbReference>
<dbReference type="CDD" id="cd03786">
    <property type="entry name" value="GTB_UDP-GlcNAc_2-Epimerase"/>
    <property type="match status" value="1"/>
</dbReference>
<dbReference type="GO" id="GO:0008761">
    <property type="term" value="F:UDP-N-acetylglucosamine 2-epimerase activity"/>
    <property type="evidence" value="ECO:0007669"/>
    <property type="project" value="UniProtKB-EC"/>
</dbReference>
<organism evidence="3 4">
    <name type="scientific">Candidatus Omnitrophus magneticus</name>
    <dbReference type="NCBI Taxonomy" id="1609969"/>
    <lineage>
        <taxon>Bacteria</taxon>
        <taxon>Pseudomonadati</taxon>
        <taxon>Candidatus Omnitrophota</taxon>
        <taxon>Candidatus Omnitrophus</taxon>
    </lineage>
</organism>
<proteinExistence type="inferred from homology"/>
<dbReference type="PANTHER" id="PTHR43174">
    <property type="entry name" value="UDP-N-ACETYLGLUCOSAMINE 2-EPIMERASE"/>
    <property type="match status" value="1"/>
</dbReference>
<dbReference type="EMBL" id="JYNY01000369">
    <property type="protein sequence ID" value="KJJ84404.1"/>
    <property type="molecule type" value="Genomic_DNA"/>
</dbReference>
<dbReference type="InterPro" id="IPR003331">
    <property type="entry name" value="UDP_GlcNAc_Epimerase_2_dom"/>
</dbReference>